<accession>A0ABD6B9U8</accession>
<evidence type="ECO:0000313" key="3">
    <source>
        <dbReference type="Proteomes" id="UP001597111"/>
    </source>
</evidence>
<dbReference type="AlphaFoldDB" id="A0ABD6B9U8"/>
<dbReference type="RefSeq" id="WP_379730490.1">
    <property type="nucleotide sequence ID" value="NZ_JBHSWZ010000006.1"/>
</dbReference>
<feature type="region of interest" description="Disordered" evidence="1">
    <location>
        <begin position="1"/>
        <end position="30"/>
    </location>
</feature>
<feature type="compositionally biased region" description="Gly residues" evidence="1">
    <location>
        <begin position="1"/>
        <end position="13"/>
    </location>
</feature>
<proteinExistence type="predicted"/>
<name>A0ABD6B9U8_9EURY</name>
<sequence length="199" mass="21475">MVSIYGGSGGGGFDYVQDPQPQDPQEGEEWYDTGSDSAFVYDGSAWVEQTITDHSKLSGISSSDHHSRYTDAEAAAAAPVAGIRGGFDSTNVSGDGDTATLSIGNAVPWRLYIFVNSGGSYNGETRTTATLYYENGGSNSYYVNILGGQMGSSSNTYTAPMWGEFEQGKRIDRIECSFTQDPSDSDAYGSVEFHYLEWF</sequence>
<dbReference type="EMBL" id="JBHUDH010000187">
    <property type="protein sequence ID" value="MFD1527385.1"/>
    <property type="molecule type" value="Genomic_DNA"/>
</dbReference>
<evidence type="ECO:0000313" key="2">
    <source>
        <dbReference type="EMBL" id="MFD1527385.1"/>
    </source>
</evidence>
<comment type="caution">
    <text evidence="2">The sequence shown here is derived from an EMBL/GenBank/DDBJ whole genome shotgun (WGS) entry which is preliminary data.</text>
</comment>
<organism evidence="2 3">
    <name type="scientific">Halolamina salina</name>
    <dbReference type="NCBI Taxonomy" id="1220023"/>
    <lineage>
        <taxon>Archaea</taxon>
        <taxon>Methanobacteriati</taxon>
        <taxon>Methanobacteriota</taxon>
        <taxon>Stenosarchaea group</taxon>
        <taxon>Halobacteria</taxon>
        <taxon>Halobacteriales</taxon>
        <taxon>Haloferacaceae</taxon>
    </lineage>
</organism>
<dbReference type="Proteomes" id="UP001597111">
    <property type="component" value="Unassembled WGS sequence"/>
</dbReference>
<evidence type="ECO:0000256" key="1">
    <source>
        <dbReference type="SAM" id="MobiDB-lite"/>
    </source>
</evidence>
<protein>
    <submittedName>
        <fullName evidence="2">Uncharacterized protein</fullName>
    </submittedName>
</protein>
<keyword evidence="3" id="KW-1185">Reference proteome</keyword>
<gene>
    <name evidence="2" type="ORF">ACFR9S_13950</name>
</gene>
<reference evidence="2 3" key="1">
    <citation type="journal article" date="2019" name="Int. J. Syst. Evol. Microbiol.">
        <title>The Global Catalogue of Microorganisms (GCM) 10K type strain sequencing project: providing services to taxonomists for standard genome sequencing and annotation.</title>
        <authorList>
            <consortium name="The Broad Institute Genomics Platform"/>
            <consortium name="The Broad Institute Genome Sequencing Center for Infectious Disease"/>
            <person name="Wu L."/>
            <person name="Ma J."/>
        </authorList>
    </citation>
    <scope>NUCLEOTIDE SEQUENCE [LARGE SCALE GENOMIC DNA]</scope>
    <source>
        <strain evidence="2 3">CGMCC 1.12285</strain>
    </source>
</reference>